<dbReference type="CDD" id="cd03760">
    <property type="entry name" value="proteasome_beta_type_4"/>
    <property type="match status" value="1"/>
</dbReference>
<keyword evidence="6" id="KW-1185">Reference proteome</keyword>
<comment type="function">
    <text evidence="4">Non-catalytic component of the proteasome.</text>
</comment>
<accession>A0A9W6T0P4</accession>
<evidence type="ECO:0000256" key="1">
    <source>
        <dbReference type="ARBA" id="ARBA00022490"/>
    </source>
</evidence>
<evidence type="ECO:0000313" key="5">
    <source>
        <dbReference type="EMBL" id="GME72946.1"/>
    </source>
</evidence>
<dbReference type="FunFam" id="3.60.20.10:FF:000014">
    <property type="entry name" value="Proteasome subunit beta type-7"/>
    <property type="match status" value="1"/>
</dbReference>
<dbReference type="GO" id="GO:0005634">
    <property type="term" value="C:nucleus"/>
    <property type="evidence" value="ECO:0007669"/>
    <property type="project" value="UniProtKB-SubCell"/>
</dbReference>
<sequence>MNHDPFHWGRPSKETYGEYNYQIANASMQDKSAKYNNCINDFPTMNTQQPMITGTSVIAVKYNDGIVIAADNLGSYGSLARIDDLERLIKVGESTIVGISGDISDLQQIERMLDDLTIEDNYDMEKPNLKACHIHEYLSMVLYNRRSKMNPLWNSCIVAGFDDKGELFLKYADLLGVTYGSPSLATGFGAHLAIPLLRKKVETEEDAKKLSEEEAVKLIRDCMKVLFYRDARSLDKYSLCVISQSRKKIDFHKNLKCEDMKWDFAKDIRGYGLPQL</sequence>
<keyword evidence="1 4" id="KW-0963">Cytoplasm</keyword>
<protein>
    <recommendedName>
        <fullName evidence="4">Proteasome subunit beta</fullName>
    </recommendedName>
</protein>
<dbReference type="GO" id="GO:0005737">
    <property type="term" value="C:cytoplasm"/>
    <property type="evidence" value="ECO:0007669"/>
    <property type="project" value="UniProtKB-SubCell"/>
</dbReference>
<dbReference type="InterPro" id="IPR016295">
    <property type="entry name" value="Proteasome_beta4"/>
</dbReference>
<dbReference type="InterPro" id="IPR016050">
    <property type="entry name" value="Proteasome_bsu_CS"/>
</dbReference>
<dbReference type="PROSITE" id="PS00854">
    <property type="entry name" value="PROTEASOME_BETA_1"/>
    <property type="match status" value="1"/>
</dbReference>
<proteinExistence type="inferred from homology"/>
<organism evidence="5 6">
    <name type="scientific">Candida boidinii</name>
    <name type="common">Yeast</name>
    <dbReference type="NCBI Taxonomy" id="5477"/>
    <lineage>
        <taxon>Eukaryota</taxon>
        <taxon>Fungi</taxon>
        <taxon>Dikarya</taxon>
        <taxon>Ascomycota</taxon>
        <taxon>Saccharomycotina</taxon>
        <taxon>Pichiomycetes</taxon>
        <taxon>Pichiales</taxon>
        <taxon>Pichiaceae</taxon>
        <taxon>Ogataea</taxon>
        <taxon>Ogataea/Candida clade</taxon>
    </lineage>
</organism>
<dbReference type="GO" id="GO:0010499">
    <property type="term" value="P:proteasomal ubiquitin-independent protein catabolic process"/>
    <property type="evidence" value="ECO:0007669"/>
    <property type="project" value="UniProtKB-ARBA"/>
</dbReference>
<dbReference type="InterPro" id="IPR001353">
    <property type="entry name" value="Proteasome_sua/b"/>
</dbReference>
<dbReference type="SUPFAM" id="SSF56235">
    <property type="entry name" value="N-terminal nucleophile aminohydrolases (Ntn hydrolases)"/>
    <property type="match status" value="1"/>
</dbReference>
<dbReference type="PROSITE" id="PS51476">
    <property type="entry name" value="PROTEASOME_BETA_2"/>
    <property type="match status" value="1"/>
</dbReference>
<evidence type="ECO:0000256" key="4">
    <source>
        <dbReference type="PIRNR" id="PIRNR001213"/>
    </source>
</evidence>
<evidence type="ECO:0000256" key="3">
    <source>
        <dbReference type="ARBA" id="ARBA00023242"/>
    </source>
</evidence>
<gene>
    <name evidence="5" type="ORF">Cboi02_000382600</name>
</gene>
<dbReference type="AlphaFoldDB" id="A0A9W6T0P4"/>
<dbReference type="GO" id="GO:0043161">
    <property type="term" value="P:proteasome-mediated ubiquitin-dependent protein catabolic process"/>
    <property type="evidence" value="ECO:0007669"/>
    <property type="project" value="UniProtKB-ARBA"/>
</dbReference>
<reference evidence="5" key="1">
    <citation type="submission" date="2023-04" db="EMBL/GenBank/DDBJ databases">
        <title>Candida boidinii NBRC 10035.</title>
        <authorList>
            <person name="Ichikawa N."/>
            <person name="Sato H."/>
            <person name="Tonouchi N."/>
        </authorList>
    </citation>
    <scope>NUCLEOTIDE SEQUENCE</scope>
    <source>
        <strain evidence="5">NBRC 10035</strain>
    </source>
</reference>
<dbReference type="Pfam" id="PF00227">
    <property type="entry name" value="Proteasome"/>
    <property type="match status" value="1"/>
</dbReference>
<dbReference type="PANTHER" id="PTHR32194">
    <property type="entry name" value="METALLOPROTEASE TLDD"/>
    <property type="match status" value="1"/>
</dbReference>
<comment type="similarity">
    <text evidence="4">Belongs to the peptidase T1B family.</text>
</comment>
<dbReference type="PANTHER" id="PTHR32194:SF6">
    <property type="entry name" value="PROTEASOME SUBUNIT BETA"/>
    <property type="match status" value="1"/>
</dbReference>
<comment type="subcellular location">
    <subcellularLocation>
        <location evidence="4">Cytoplasm</location>
    </subcellularLocation>
    <subcellularLocation>
        <location evidence="4">Nucleus</location>
    </subcellularLocation>
</comment>
<evidence type="ECO:0000313" key="6">
    <source>
        <dbReference type="Proteomes" id="UP001165120"/>
    </source>
</evidence>
<dbReference type="PIRSF" id="PIRSF001213">
    <property type="entry name" value="Psome_endopept_beta"/>
    <property type="match status" value="1"/>
</dbReference>
<dbReference type="EMBL" id="BSXN01001407">
    <property type="protein sequence ID" value="GME72946.1"/>
    <property type="molecule type" value="Genomic_DNA"/>
</dbReference>
<dbReference type="Gene3D" id="3.60.20.10">
    <property type="entry name" value="Glutamine Phosphoribosylpyrophosphate, subunit 1, domain 1"/>
    <property type="match status" value="1"/>
</dbReference>
<keyword evidence="3 4" id="KW-0539">Nucleus</keyword>
<dbReference type="InterPro" id="IPR029055">
    <property type="entry name" value="Ntn_hydrolases_N"/>
</dbReference>
<evidence type="ECO:0000256" key="2">
    <source>
        <dbReference type="ARBA" id="ARBA00022942"/>
    </source>
</evidence>
<keyword evidence="2 4" id="KW-0647">Proteasome</keyword>
<name>A0A9W6T0P4_CANBO</name>
<comment type="caution">
    <text evidence="5">The sequence shown here is derived from an EMBL/GenBank/DDBJ whole genome shotgun (WGS) entry which is preliminary data.</text>
</comment>
<dbReference type="Proteomes" id="UP001165120">
    <property type="component" value="Unassembled WGS sequence"/>
</dbReference>
<dbReference type="InterPro" id="IPR023333">
    <property type="entry name" value="Proteasome_suB-type"/>
</dbReference>
<dbReference type="GO" id="GO:0019774">
    <property type="term" value="C:proteasome core complex, beta-subunit complex"/>
    <property type="evidence" value="ECO:0007669"/>
    <property type="project" value="UniProtKB-UniRule"/>
</dbReference>